<gene>
    <name evidence="9" type="ORF">TWF191_002300</name>
    <name evidence="8" type="ORF">TWF679_009978</name>
</gene>
<dbReference type="SUPFAM" id="SSF54928">
    <property type="entry name" value="RNA-binding domain, RBD"/>
    <property type="match status" value="1"/>
</dbReference>
<evidence type="ECO:0000256" key="4">
    <source>
        <dbReference type="PROSITE-ProRule" id="PRU00723"/>
    </source>
</evidence>
<dbReference type="EMBL" id="WIPF01000146">
    <property type="protein sequence ID" value="KAF3204276.1"/>
    <property type="molecule type" value="Genomic_DNA"/>
</dbReference>
<dbReference type="Pfam" id="PF00076">
    <property type="entry name" value="RRM_1"/>
    <property type="match status" value="1"/>
</dbReference>
<dbReference type="Proteomes" id="UP000614610">
    <property type="component" value="Unassembled WGS sequence"/>
</dbReference>
<feature type="compositionally biased region" description="Polar residues" evidence="5">
    <location>
        <begin position="590"/>
        <end position="599"/>
    </location>
</feature>
<dbReference type="Gene3D" id="3.30.70.330">
    <property type="match status" value="1"/>
</dbReference>
<dbReference type="SMART" id="SM00360">
    <property type="entry name" value="RRM"/>
    <property type="match status" value="1"/>
</dbReference>
<evidence type="ECO:0000313" key="10">
    <source>
        <dbReference type="Proteomes" id="UP000483672"/>
    </source>
</evidence>
<dbReference type="InterPro" id="IPR012677">
    <property type="entry name" value="Nucleotide-bd_a/b_plait_sf"/>
</dbReference>
<dbReference type="GO" id="GO:0008270">
    <property type="term" value="F:zinc ion binding"/>
    <property type="evidence" value="ECO:0007669"/>
    <property type="project" value="UniProtKB-KW"/>
</dbReference>
<accession>A0A6G1LTZ6</accession>
<feature type="compositionally biased region" description="Low complexity" evidence="5">
    <location>
        <begin position="639"/>
        <end position="649"/>
    </location>
</feature>
<evidence type="ECO:0000259" key="7">
    <source>
        <dbReference type="PROSITE" id="PS50103"/>
    </source>
</evidence>
<sequence>MFTGNPFKAIEIAEDNSSNSSAPDTIVEIVQGHRSALAKPTPPPIKTSRFSSLFEKNLAGPSTAFIDQAGEGETNAPVPRYKVPRNGQGAKMSSPSPPRVPGETYPKRLFVDNIPYAANKKDLIAFFDGYNVESITWQRKPGVTSGHSGAGYVVLGSEEEAKAAVNQLNGTVLKGRTVKVVRSKVASGGGRKSQTEFTYARQQSKPSGLQPKIQTFDPASYNGSPIGLISDSTSTLRKGIFDLACKSICNGGKTPDQIFQEVNFNDEEKIMIRDFYFRYKQAQKKAPELFSPNPMMDILEHRCTTHGLTQCMECHQTLLLQKIHQEGDHKENISSLTRAMHHHSLSWDSGATLHGGAYQPVSTHRNSMMAAPGQPLLSEATDYPPLTAANALRLYGPKFVRENFPQQEPPIHNTIGQVPRGGFVPDSPYSRQHAVVPTQPGVKTHCAYFLRTGRCDFAQQGCKFSHELPPGGQAELALPPARRTVSSPPSFFANHNLGQLGGVIYPDVNQRLGPLPDIDLIESIAPVHGIPPLPISHGPRLTEGEFSLVPRGSGGGGNIGGATRATQPVFNRFQPLDDTPHVSARRRLASQPTQRQNSRPWRESSETRHDISSWKQASGRQTGHHSETDGAADDEGSSEDLISLSSFSH</sequence>
<keyword evidence="2 3" id="KW-0694">RNA-binding</keyword>
<dbReference type="PANTHER" id="PTHR23236">
    <property type="entry name" value="EUKARYOTIC TRANSLATION INITIATION FACTOR 4B/4H"/>
    <property type="match status" value="1"/>
</dbReference>
<evidence type="ECO:0000313" key="8">
    <source>
        <dbReference type="EMBL" id="KAF3204034.1"/>
    </source>
</evidence>
<keyword evidence="1" id="KW-0677">Repeat</keyword>
<feature type="domain" description="C3H1-type" evidence="7">
    <location>
        <begin position="440"/>
        <end position="469"/>
    </location>
</feature>
<evidence type="ECO:0000259" key="6">
    <source>
        <dbReference type="PROSITE" id="PS50102"/>
    </source>
</evidence>
<evidence type="ECO:0000256" key="2">
    <source>
        <dbReference type="ARBA" id="ARBA00022884"/>
    </source>
</evidence>
<feature type="compositionally biased region" description="Basic and acidic residues" evidence="5">
    <location>
        <begin position="600"/>
        <end position="612"/>
    </location>
</feature>
<reference evidence="9 10" key="1">
    <citation type="submission" date="2019-06" db="EMBL/GenBank/DDBJ databases">
        <authorList>
            <person name="Palmer J.M."/>
        </authorList>
    </citation>
    <scope>NUCLEOTIDE SEQUENCE [LARGE SCALE GENOMIC DNA]</scope>
    <source>
        <strain evidence="9 10">TWF191</strain>
        <strain evidence="8">TWF679</strain>
    </source>
</reference>
<feature type="domain" description="RRM" evidence="6">
    <location>
        <begin position="107"/>
        <end position="185"/>
    </location>
</feature>
<dbReference type="CDD" id="cd00590">
    <property type="entry name" value="RRM_SF"/>
    <property type="match status" value="1"/>
</dbReference>
<evidence type="ECO:0000256" key="5">
    <source>
        <dbReference type="SAM" id="MobiDB-lite"/>
    </source>
</evidence>
<proteinExistence type="predicted"/>
<keyword evidence="4" id="KW-0862">Zinc</keyword>
<protein>
    <submittedName>
        <fullName evidence="9">Uncharacterized protein</fullName>
    </submittedName>
</protein>
<feature type="region of interest" description="Disordered" evidence="5">
    <location>
        <begin position="550"/>
        <end position="649"/>
    </location>
</feature>
<dbReference type="PROSITE" id="PS50102">
    <property type="entry name" value="RRM"/>
    <property type="match status" value="1"/>
</dbReference>
<feature type="region of interest" description="Disordered" evidence="5">
    <location>
        <begin position="68"/>
        <end position="101"/>
    </location>
</feature>
<name>A0A6G1LTZ6_ORBOL</name>
<evidence type="ECO:0000256" key="3">
    <source>
        <dbReference type="PROSITE-ProRule" id="PRU00176"/>
    </source>
</evidence>
<feature type="zinc finger region" description="C3H1-type" evidence="4">
    <location>
        <begin position="440"/>
        <end position="469"/>
    </location>
</feature>
<organism evidence="9 10">
    <name type="scientific">Orbilia oligospora</name>
    <name type="common">Nematode-trapping fungus</name>
    <name type="synonym">Arthrobotrys oligospora</name>
    <dbReference type="NCBI Taxonomy" id="2813651"/>
    <lineage>
        <taxon>Eukaryota</taxon>
        <taxon>Fungi</taxon>
        <taxon>Dikarya</taxon>
        <taxon>Ascomycota</taxon>
        <taxon>Pezizomycotina</taxon>
        <taxon>Orbiliomycetes</taxon>
        <taxon>Orbiliales</taxon>
        <taxon>Orbiliaceae</taxon>
        <taxon>Orbilia</taxon>
    </lineage>
</organism>
<dbReference type="Proteomes" id="UP000483672">
    <property type="component" value="Unassembled WGS sequence"/>
</dbReference>
<evidence type="ECO:0000256" key="1">
    <source>
        <dbReference type="ARBA" id="ARBA00022737"/>
    </source>
</evidence>
<dbReference type="InterPro" id="IPR000571">
    <property type="entry name" value="Znf_CCCH"/>
</dbReference>
<dbReference type="PANTHER" id="PTHR23236:SF119">
    <property type="entry name" value="NUCLEAR RNA-BINDING PROTEIN SART-3"/>
    <property type="match status" value="1"/>
</dbReference>
<keyword evidence="4" id="KW-0479">Metal-binding</keyword>
<dbReference type="AlphaFoldDB" id="A0A6G1LTZ6"/>
<dbReference type="InterPro" id="IPR000504">
    <property type="entry name" value="RRM_dom"/>
</dbReference>
<comment type="caution">
    <text evidence="9">The sequence shown here is derived from an EMBL/GenBank/DDBJ whole genome shotgun (WGS) entry which is preliminary data.</text>
</comment>
<dbReference type="GO" id="GO:0003723">
    <property type="term" value="F:RNA binding"/>
    <property type="evidence" value="ECO:0007669"/>
    <property type="project" value="UniProtKB-UniRule"/>
</dbReference>
<dbReference type="EMBL" id="WIWT01000074">
    <property type="protein sequence ID" value="KAF3204034.1"/>
    <property type="molecule type" value="Genomic_DNA"/>
</dbReference>
<dbReference type="OrthoDB" id="272703at2759"/>
<evidence type="ECO:0000313" key="9">
    <source>
        <dbReference type="EMBL" id="KAF3204276.1"/>
    </source>
</evidence>
<dbReference type="PROSITE" id="PS50103">
    <property type="entry name" value="ZF_C3H1"/>
    <property type="match status" value="1"/>
</dbReference>
<keyword evidence="4" id="KW-0863">Zinc-finger</keyword>
<dbReference type="InterPro" id="IPR035979">
    <property type="entry name" value="RBD_domain_sf"/>
</dbReference>